<dbReference type="Proteomes" id="UP000563906">
    <property type="component" value="Unassembled WGS sequence"/>
</dbReference>
<evidence type="ECO:0000313" key="1">
    <source>
        <dbReference type="EMBL" id="MBA6157386.1"/>
    </source>
</evidence>
<keyword evidence="2" id="KW-1185">Reference proteome</keyword>
<dbReference type="RefSeq" id="WP_182125888.1">
    <property type="nucleotide sequence ID" value="NZ_JACGLS010000010.1"/>
</dbReference>
<accession>A0A839ASD1</accession>
<protein>
    <recommendedName>
        <fullName evidence="3">DUF3990 domain-containing protein</fullName>
    </recommendedName>
</protein>
<evidence type="ECO:0000313" key="2">
    <source>
        <dbReference type="Proteomes" id="UP000563906"/>
    </source>
</evidence>
<organism evidence="1 2">
    <name type="scientific">Tenacibaculum pelagium</name>
    <dbReference type="NCBI Taxonomy" id="2759527"/>
    <lineage>
        <taxon>Bacteria</taxon>
        <taxon>Pseudomonadati</taxon>
        <taxon>Bacteroidota</taxon>
        <taxon>Flavobacteriia</taxon>
        <taxon>Flavobacteriales</taxon>
        <taxon>Flavobacteriaceae</taxon>
        <taxon>Tenacibaculum</taxon>
    </lineage>
</organism>
<comment type="caution">
    <text evidence="1">The sequence shown here is derived from an EMBL/GenBank/DDBJ whole genome shotgun (WGS) entry which is preliminary data.</text>
</comment>
<evidence type="ECO:0008006" key="3">
    <source>
        <dbReference type="Google" id="ProtNLM"/>
    </source>
</evidence>
<name>A0A839ASD1_9FLAO</name>
<reference evidence="1 2" key="1">
    <citation type="submission" date="2020-07" db="EMBL/GenBank/DDBJ databases">
        <title>Bacterium isolated from marine sediment.</title>
        <authorList>
            <person name="Shang D."/>
            <person name="Du Z.-J."/>
        </authorList>
    </citation>
    <scope>NUCLEOTIDE SEQUENCE [LARGE SCALE GENOMIC DNA]</scope>
    <source>
        <strain evidence="1 2">S7007</strain>
    </source>
</reference>
<dbReference type="Gene3D" id="3.90.175.10">
    <property type="entry name" value="Diphtheria Toxin, domain 1"/>
    <property type="match status" value="1"/>
</dbReference>
<sequence length="138" mass="16018">MELYHGTNNHFATEIRDGKIDVKIGGGELGRGFYIGDLPHQAFNWAWHQYKKDKAVVKLEFDDDEILNQNPLCLNYRETCTQRNIIRDNNQTRNFLFNENIVWAPVVGKNIPNFNQLKFESQNAENLANDASVQKSIY</sequence>
<dbReference type="AlphaFoldDB" id="A0A839ASD1"/>
<gene>
    <name evidence="1" type="ORF">H3Z83_12785</name>
</gene>
<dbReference type="EMBL" id="JACGLS010000010">
    <property type="protein sequence ID" value="MBA6157386.1"/>
    <property type="molecule type" value="Genomic_DNA"/>
</dbReference>
<proteinExistence type="predicted"/>